<proteinExistence type="predicted"/>
<feature type="transmembrane region" description="Helical" evidence="1">
    <location>
        <begin position="69"/>
        <end position="91"/>
    </location>
</feature>
<dbReference type="EMBL" id="WNKZ01000034">
    <property type="protein sequence ID" value="MTV53699.1"/>
    <property type="molecule type" value="Genomic_DNA"/>
</dbReference>
<evidence type="ECO:0000256" key="1">
    <source>
        <dbReference type="SAM" id="Phobius"/>
    </source>
</evidence>
<keyword evidence="1" id="KW-0812">Transmembrane</keyword>
<dbReference type="InterPro" id="IPR025495">
    <property type="entry name" value="DUF4386"/>
</dbReference>
<dbReference type="OrthoDB" id="7068965at2"/>
<feature type="transmembrane region" description="Helical" evidence="1">
    <location>
        <begin position="157"/>
        <end position="177"/>
    </location>
</feature>
<gene>
    <name evidence="2" type="ORF">GM672_13270</name>
</gene>
<keyword evidence="1" id="KW-1133">Transmembrane helix</keyword>
<sequence>MHRGPAGAILAATTDEGAHMHEEKNLGRLIGLMMLLAMAASMAGFLVVLPPAFADPGYLASAGSHASRVRIGALLVLVPAVLMLGIALAGWPTFRRHGERAALGLLALAAAALAVTIVEQGLLLAMLSLSQAFGAAGPAERAAFEAARVVAGQARHWVHYFSLFSGGVASLILYALLYRSRQLPRALPALGVAAVALQLAAILLHVGGQAFDFNLVAPAGIGQLATACWLLAVGLRPQAAAPYAGAGLA</sequence>
<protein>
    <submittedName>
        <fullName evidence="2">DUF4386 family protein</fullName>
    </submittedName>
</protein>
<feature type="transmembrane region" description="Helical" evidence="1">
    <location>
        <begin position="29"/>
        <end position="49"/>
    </location>
</feature>
<organism evidence="2 3">
    <name type="scientific">Pseudoduganella buxea</name>
    <dbReference type="NCBI Taxonomy" id="1949069"/>
    <lineage>
        <taxon>Bacteria</taxon>
        <taxon>Pseudomonadati</taxon>
        <taxon>Pseudomonadota</taxon>
        <taxon>Betaproteobacteria</taxon>
        <taxon>Burkholderiales</taxon>
        <taxon>Oxalobacteraceae</taxon>
        <taxon>Telluria group</taxon>
        <taxon>Pseudoduganella</taxon>
    </lineage>
</organism>
<evidence type="ECO:0000313" key="3">
    <source>
        <dbReference type="Proteomes" id="UP000430634"/>
    </source>
</evidence>
<comment type="caution">
    <text evidence="2">The sequence shown here is derived from an EMBL/GenBank/DDBJ whole genome shotgun (WGS) entry which is preliminary data.</text>
</comment>
<dbReference type="Proteomes" id="UP000430634">
    <property type="component" value="Unassembled WGS sequence"/>
</dbReference>
<feature type="transmembrane region" description="Helical" evidence="1">
    <location>
        <begin position="189"/>
        <end position="207"/>
    </location>
</feature>
<reference evidence="2 3" key="1">
    <citation type="submission" date="2019-11" db="EMBL/GenBank/DDBJ databases">
        <title>Type strains purchased from KCTC, JCM and DSMZ.</title>
        <authorList>
            <person name="Lu H."/>
        </authorList>
    </citation>
    <scope>NUCLEOTIDE SEQUENCE [LARGE SCALE GENOMIC DNA]</scope>
    <source>
        <strain evidence="2 3">KCTC 52429</strain>
    </source>
</reference>
<name>A0A6I3SXD6_9BURK</name>
<dbReference type="AlphaFoldDB" id="A0A6I3SXD6"/>
<evidence type="ECO:0000313" key="2">
    <source>
        <dbReference type="EMBL" id="MTV53699.1"/>
    </source>
</evidence>
<keyword evidence="1" id="KW-0472">Membrane</keyword>
<feature type="transmembrane region" description="Helical" evidence="1">
    <location>
        <begin position="103"/>
        <end position="127"/>
    </location>
</feature>
<feature type="transmembrane region" description="Helical" evidence="1">
    <location>
        <begin position="213"/>
        <end position="233"/>
    </location>
</feature>
<dbReference type="Pfam" id="PF14329">
    <property type="entry name" value="DUF4386"/>
    <property type="match status" value="1"/>
</dbReference>
<accession>A0A6I3SXD6</accession>